<name>A0A6J4IVX2_9MICC</name>
<sequence length="259" mass="28687">GKDAKHHRRRSAERRPVPQRQGLRPDLPRRRRRPRRVQPVPPRAPLRIRRGNPAGTLPCPPAVRTRQDPAAHQRRAGARHLLRGRLHLAGHLQPAFRRGRRLQSRALPGAAPHPRGPSTAPPPPAHRTYQRRNHFRGDRPEPRGQGRRRAQPRPVRGTVHHALREGPARDEFIARRRRHLRVRQCPAGAVLGARLGPARCGRAAAATGPAAQRLRQDDAADPCGTGRTAPPCRHRAGAGRGMAATGPPRRAGARLGRNL</sequence>
<accession>A0A6J4IVX2</accession>
<feature type="compositionally biased region" description="Basic residues" evidence="1">
    <location>
        <begin position="1"/>
        <end position="12"/>
    </location>
</feature>
<evidence type="ECO:0000256" key="1">
    <source>
        <dbReference type="SAM" id="MobiDB-lite"/>
    </source>
</evidence>
<feature type="region of interest" description="Disordered" evidence="1">
    <location>
        <begin position="1"/>
        <end position="77"/>
    </location>
</feature>
<feature type="compositionally biased region" description="Basic and acidic residues" evidence="1">
    <location>
        <begin position="135"/>
        <end position="144"/>
    </location>
</feature>
<dbReference type="AlphaFoldDB" id="A0A6J4IVX2"/>
<feature type="region of interest" description="Disordered" evidence="1">
    <location>
        <begin position="107"/>
        <end position="170"/>
    </location>
</feature>
<organism evidence="2">
    <name type="scientific">uncultured Arthrobacter sp</name>
    <dbReference type="NCBI Taxonomy" id="114050"/>
    <lineage>
        <taxon>Bacteria</taxon>
        <taxon>Bacillati</taxon>
        <taxon>Actinomycetota</taxon>
        <taxon>Actinomycetes</taxon>
        <taxon>Micrococcales</taxon>
        <taxon>Micrococcaceae</taxon>
        <taxon>Arthrobacter</taxon>
        <taxon>environmental samples</taxon>
    </lineage>
</organism>
<reference evidence="2" key="1">
    <citation type="submission" date="2020-02" db="EMBL/GenBank/DDBJ databases">
        <authorList>
            <person name="Meier V. D."/>
        </authorList>
    </citation>
    <scope>NUCLEOTIDE SEQUENCE</scope>
    <source>
        <strain evidence="2">AVDCRST_MAG83</strain>
    </source>
</reference>
<proteinExistence type="predicted"/>
<feature type="non-terminal residue" evidence="2">
    <location>
        <position position="1"/>
    </location>
</feature>
<dbReference type="EMBL" id="CADCTE010000153">
    <property type="protein sequence ID" value="CAA9262246.1"/>
    <property type="molecule type" value="Genomic_DNA"/>
</dbReference>
<protein>
    <submittedName>
        <fullName evidence="2">Transcriptional regulator, AraC family</fullName>
    </submittedName>
</protein>
<feature type="non-terminal residue" evidence="2">
    <location>
        <position position="259"/>
    </location>
</feature>
<feature type="region of interest" description="Disordered" evidence="1">
    <location>
        <begin position="211"/>
        <end position="259"/>
    </location>
</feature>
<feature type="compositionally biased region" description="Low complexity" evidence="1">
    <location>
        <begin position="241"/>
        <end position="259"/>
    </location>
</feature>
<gene>
    <name evidence="2" type="ORF">AVDCRST_MAG83-2786</name>
</gene>
<evidence type="ECO:0000313" key="2">
    <source>
        <dbReference type="EMBL" id="CAA9262246.1"/>
    </source>
</evidence>